<organism evidence="2 3">
    <name type="scientific">Stichopus japonicus</name>
    <name type="common">Sea cucumber</name>
    <dbReference type="NCBI Taxonomy" id="307972"/>
    <lineage>
        <taxon>Eukaryota</taxon>
        <taxon>Metazoa</taxon>
        <taxon>Echinodermata</taxon>
        <taxon>Eleutherozoa</taxon>
        <taxon>Echinozoa</taxon>
        <taxon>Holothuroidea</taxon>
        <taxon>Aspidochirotacea</taxon>
        <taxon>Aspidochirotida</taxon>
        <taxon>Stichopodidae</taxon>
        <taxon>Apostichopus</taxon>
    </lineage>
</organism>
<evidence type="ECO:0000313" key="2">
    <source>
        <dbReference type="EMBL" id="PIK55843.1"/>
    </source>
</evidence>
<dbReference type="AlphaFoldDB" id="A0A2G8L6F1"/>
<dbReference type="EMBL" id="MRZV01000198">
    <property type="protein sequence ID" value="PIK55843.1"/>
    <property type="molecule type" value="Genomic_DNA"/>
</dbReference>
<keyword evidence="1" id="KW-0812">Transmembrane</keyword>
<name>A0A2G8L6F1_STIJA</name>
<evidence type="ECO:0000256" key="1">
    <source>
        <dbReference type="SAM" id="Phobius"/>
    </source>
</evidence>
<sequence>MNGLLKMTPACLDGSIPADCDGVDDPCQTTVCSSYPEAACRVDPCDQCNPLFYHPETGTKLKCDNEPLICVSCSVTSNNTCGGPGTQTVTTVCEPNEICAVYQADIIFVPGIAPLSVFYRGCVLDSFFEGGDPNCYADDEIQTQVETIFGSGTVQRGYGCVCAEDNCNNFDLGSYPNGEVARCLDNVLGPWFNPGEFTTSSDCAASFCDNTGEFTCIKDDPCVFNDLSYNNGETFQSGNGDCICNNGDIACTAGNRSRLVCYINDDQSIFDDRDGIEICKEDSECVVGSVQLPQTDEVVIDSIVDGGGDGGCDDVVPAADEVVIDSIVNGSGDGGCDDVVPVADEVVIDGIVDGGDDGGCDDAVHAADEVVIDGSGDGGCDDVVPAADEVVIDGIVDGSGDCGCDDVVHAADEVVIDGIVNGSGDGGCDDVVHAVDEVVIDGIVNGSGDGGCDDVVPAADEVVFDGILMVVVMVVVMMLFLQLIRWCLMAF</sequence>
<proteinExistence type="predicted"/>
<protein>
    <submittedName>
        <fullName evidence="2">Uncharacterized protein</fullName>
    </submittedName>
</protein>
<accession>A0A2G8L6F1</accession>
<gene>
    <name evidence="2" type="ORF">BSL78_07234</name>
</gene>
<keyword evidence="3" id="KW-1185">Reference proteome</keyword>
<evidence type="ECO:0000313" key="3">
    <source>
        <dbReference type="Proteomes" id="UP000230750"/>
    </source>
</evidence>
<reference evidence="2 3" key="1">
    <citation type="journal article" date="2017" name="PLoS Biol.">
        <title>The sea cucumber genome provides insights into morphological evolution and visceral regeneration.</title>
        <authorList>
            <person name="Zhang X."/>
            <person name="Sun L."/>
            <person name="Yuan J."/>
            <person name="Sun Y."/>
            <person name="Gao Y."/>
            <person name="Zhang L."/>
            <person name="Li S."/>
            <person name="Dai H."/>
            <person name="Hamel J.F."/>
            <person name="Liu C."/>
            <person name="Yu Y."/>
            <person name="Liu S."/>
            <person name="Lin W."/>
            <person name="Guo K."/>
            <person name="Jin S."/>
            <person name="Xu P."/>
            <person name="Storey K.B."/>
            <person name="Huan P."/>
            <person name="Zhang T."/>
            <person name="Zhou Y."/>
            <person name="Zhang J."/>
            <person name="Lin C."/>
            <person name="Li X."/>
            <person name="Xing L."/>
            <person name="Huo D."/>
            <person name="Sun M."/>
            <person name="Wang L."/>
            <person name="Mercier A."/>
            <person name="Li F."/>
            <person name="Yang H."/>
            <person name="Xiang J."/>
        </authorList>
    </citation>
    <scope>NUCLEOTIDE SEQUENCE [LARGE SCALE GENOMIC DNA]</scope>
    <source>
        <strain evidence="2">Shaxun</strain>
        <tissue evidence="2">Muscle</tissue>
    </source>
</reference>
<keyword evidence="1" id="KW-1133">Transmembrane helix</keyword>
<keyword evidence="1" id="KW-0472">Membrane</keyword>
<feature type="transmembrane region" description="Helical" evidence="1">
    <location>
        <begin position="467"/>
        <end position="488"/>
    </location>
</feature>
<dbReference type="Proteomes" id="UP000230750">
    <property type="component" value="Unassembled WGS sequence"/>
</dbReference>
<dbReference type="OrthoDB" id="10586526at2759"/>
<comment type="caution">
    <text evidence="2">The sequence shown here is derived from an EMBL/GenBank/DDBJ whole genome shotgun (WGS) entry which is preliminary data.</text>
</comment>